<accession>A0A1M5JRM8</accession>
<feature type="chain" id="PRO_5012002404" evidence="2">
    <location>
        <begin position="33"/>
        <end position="421"/>
    </location>
</feature>
<dbReference type="InterPro" id="IPR049712">
    <property type="entry name" value="Poly_export"/>
</dbReference>
<feature type="domain" description="AprE-like long alpha-helical hairpin" evidence="4">
    <location>
        <begin position="174"/>
        <end position="359"/>
    </location>
</feature>
<proteinExistence type="predicted"/>
<gene>
    <name evidence="5" type="ORF">SAMN05444169_2438</name>
</gene>
<name>A0A1M5JRM8_9BRAD</name>
<dbReference type="Pfam" id="PF02563">
    <property type="entry name" value="Poly_export"/>
    <property type="match status" value="1"/>
</dbReference>
<dbReference type="AlphaFoldDB" id="A0A1M5JRM8"/>
<evidence type="ECO:0000256" key="2">
    <source>
        <dbReference type="SAM" id="SignalP"/>
    </source>
</evidence>
<sequence length="421" mass="46151">MRVQAPRYLRHSIKVYSFVAGVSLAVSQTALAEYRLAPGDTVEVAVAGIPDQRYRALVQLDGSISLPGVGPVVIEGMTQAALQARMETLLPTKIIRYRTPDGQERSVVLKPADVTASIAEYRPVYISGDVLTPGQQAYRPLMTVRQLVAVAGGYSMLRSRAMQAGADPVELQRDYEAASVEYAKDFFHAVRLQAELQNKTAFQPQTPLGASVESAISSAMIKSETESLRIAQDDFRAEQAFLEDSIKKGGVQLEVLKTQEQEEAKGVESDAQDLDRVGKLFNSGTVISPRLTEARRALLLSSTRHLQTSVEVMRLQRQQDDQRRQLERLEAQRKVKLLAELNDTNVRLAVLSARLHATGQRLQPLGAGGPVPAGADNLKPDVVIMRKVEQKWTRIGAAPDAEVEPGDVVEVVLRAEVLPSQ</sequence>
<reference evidence="5 6" key="1">
    <citation type="submission" date="2016-11" db="EMBL/GenBank/DDBJ databases">
        <authorList>
            <person name="Jaros S."/>
            <person name="Januszkiewicz K."/>
            <person name="Wedrychowicz H."/>
        </authorList>
    </citation>
    <scope>NUCLEOTIDE SEQUENCE [LARGE SCALE GENOMIC DNA]</scope>
    <source>
        <strain evidence="5 6">GAS242</strain>
    </source>
</reference>
<dbReference type="EMBL" id="LT670818">
    <property type="protein sequence ID" value="SHG43178.1"/>
    <property type="molecule type" value="Genomic_DNA"/>
</dbReference>
<evidence type="ECO:0000313" key="6">
    <source>
        <dbReference type="Proteomes" id="UP000190675"/>
    </source>
</evidence>
<evidence type="ECO:0000256" key="1">
    <source>
        <dbReference type="ARBA" id="ARBA00022729"/>
    </source>
</evidence>
<feature type="domain" description="Polysaccharide export protein N-terminal" evidence="3">
    <location>
        <begin position="32"/>
        <end position="93"/>
    </location>
</feature>
<feature type="signal peptide" evidence="2">
    <location>
        <begin position="1"/>
        <end position="32"/>
    </location>
</feature>
<dbReference type="GO" id="GO:0015159">
    <property type="term" value="F:polysaccharide transmembrane transporter activity"/>
    <property type="evidence" value="ECO:0007669"/>
    <property type="project" value="InterPro"/>
</dbReference>
<evidence type="ECO:0000313" key="5">
    <source>
        <dbReference type="EMBL" id="SHG43178.1"/>
    </source>
</evidence>
<dbReference type="RefSeq" id="WP_079566182.1">
    <property type="nucleotide sequence ID" value="NZ_LT670818.1"/>
</dbReference>
<evidence type="ECO:0000259" key="4">
    <source>
        <dbReference type="Pfam" id="PF25994"/>
    </source>
</evidence>
<organism evidence="5 6">
    <name type="scientific">Bradyrhizobium erythrophlei</name>
    <dbReference type="NCBI Taxonomy" id="1437360"/>
    <lineage>
        <taxon>Bacteria</taxon>
        <taxon>Pseudomonadati</taxon>
        <taxon>Pseudomonadota</taxon>
        <taxon>Alphaproteobacteria</taxon>
        <taxon>Hyphomicrobiales</taxon>
        <taxon>Nitrobacteraceae</taxon>
        <taxon>Bradyrhizobium</taxon>
    </lineage>
</organism>
<dbReference type="Proteomes" id="UP000190675">
    <property type="component" value="Chromosome I"/>
</dbReference>
<evidence type="ECO:0000259" key="3">
    <source>
        <dbReference type="Pfam" id="PF02563"/>
    </source>
</evidence>
<dbReference type="InterPro" id="IPR058781">
    <property type="entry name" value="HH_AprE-like"/>
</dbReference>
<protein>
    <submittedName>
        <fullName evidence="5">Polysaccharide export outer membrane protein</fullName>
    </submittedName>
</protein>
<dbReference type="Pfam" id="PF25994">
    <property type="entry name" value="HH_AprE"/>
    <property type="match status" value="1"/>
</dbReference>
<dbReference type="InterPro" id="IPR003715">
    <property type="entry name" value="Poly_export_N"/>
</dbReference>
<dbReference type="PANTHER" id="PTHR33619:SF3">
    <property type="entry name" value="POLYSACCHARIDE EXPORT PROTEIN GFCE-RELATED"/>
    <property type="match status" value="1"/>
</dbReference>
<dbReference type="PANTHER" id="PTHR33619">
    <property type="entry name" value="POLYSACCHARIDE EXPORT PROTEIN GFCE-RELATED"/>
    <property type="match status" value="1"/>
</dbReference>
<dbReference type="OrthoDB" id="9798876at2"/>
<keyword evidence="1 2" id="KW-0732">Signal</keyword>